<feature type="transmembrane region" description="Helical" evidence="8">
    <location>
        <begin position="407"/>
        <end position="429"/>
    </location>
</feature>
<dbReference type="Gene3D" id="3.30.70.1450">
    <property type="entry name" value="Regulator of K+ conductance, C-terminal domain"/>
    <property type="match status" value="1"/>
</dbReference>
<gene>
    <name evidence="10" type="ORF">GCM10022404_29760</name>
</gene>
<feature type="transmembrane region" description="Helical" evidence="8">
    <location>
        <begin position="377"/>
        <end position="395"/>
    </location>
</feature>
<evidence type="ECO:0000256" key="8">
    <source>
        <dbReference type="SAM" id="Phobius"/>
    </source>
</evidence>
<feature type="domain" description="RCK C-terminal" evidence="9">
    <location>
        <begin position="196"/>
        <end position="280"/>
    </location>
</feature>
<feature type="transmembrane region" description="Helical" evidence="8">
    <location>
        <begin position="64"/>
        <end position="87"/>
    </location>
</feature>
<keyword evidence="11" id="KW-1185">Reference proteome</keyword>
<evidence type="ECO:0000256" key="4">
    <source>
        <dbReference type="ARBA" id="ARBA00022475"/>
    </source>
</evidence>
<comment type="caution">
    <text evidence="10">The sequence shown here is derived from an EMBL/GenBank/DDBJ whole genome shotgun (WGS) entry which is preliminary data.</text>
</comment>
<dbReference type="Pfam" id="PF06826">
    <property type="entry name" value="Asp-Al_Ex"/>
    <property type="match status" value="2"/>
</dbReference>
<dbReference type="SUPFAM" id="SSF116726">
    <property type="entry name" value="TrkA C-terminal domain-like"/>
    <property type="match status" value="1"/>
</dbReference>
<evidence type="ECO:0000256" key="7">
    <source>
        <dbReference type="ARBA" id="ARBA00023136"/>
    </source>
</evidence>
<evidence type="ECO:0000259" key="9">
    <source>
        <dbReference type="PROSITE" id="PS51202"/>
    </source>
</evidence>
<keyword evidence="4" id="KW-1003">Cell membrane</keyword>
<dbReference type="RefSeq" id="WP_344848530.1">
    <property type="nucleotide sequence ID" value="NZ_BAABDF010000007.1"/>
</dbReference>
<reference evidence="11" key="1">
    <citation type="journal article" date="2019" name="Int. J. Syst. Evol. Microbiol.">
        <title>The Global Catalogue of Microorganisms (GCM) 10K type strain sequencing project: providing services to taxonomists for standard genome sequencing and annotation.</title>
        <authorList>
            <consortium name="The Broad Institute Genomics Platform"/>
            <consortium name="The Broad Institute Genome Sequencing Center for Infectious Disease"/>
            <person name="Wu L."/>
            <person name="Ma J."/>
        </authorList>
    </citation>
    <scope>NUCLEOTIDE SEQUENCE [LARGE SCALE GENOMIC DNA]</scope>
    <source>
        <strain evidence="11">JCM 17190</strain>
    </source>
</reference>
<evidence type="ECO:0000313" key="11">
    <source>
        <dbReference type="Proteomes" id="UP001399917"/>
    </source>
</evidence>
<keyword evidence="3" id="KW-0813">Transport</keyword>
<feature type="transmembrane region" description="Helical" evidence="8">
    <location>
        <begin position="166"/>
        <end position="186"/>
    </location>
</feature>
<keyword evidence="6 8" id="KW-1133">Transmembrane helix</keyword>
<dbReference type="Pfam" id="PF02080">
    <property type="entry name" value="TrkA_C"/>
    <property type="match status" value="1"/>
</dbReference>
<dbReference type="Proteomes" id="UP001399917">
    <property type="component" value="Unassembled WGS sequence"/>
</dbReference>
<dbReference type="EMBL" id="BAABDF010000007">
    <property type="protein sequence ID" value="GAA3878039.1"/>
    <property type="molecule type" value="Genomic_DNA"/>
</dbReference>
<dbReference type="InterPro" id="IPR006037">
    <property type="entry name" value="RCK_C"/>
</dbReference>
<comment type="subcellular location">
    <subcellularLocation>
        <location evidence="1">Cell membrane</location>
        <topology evidence="1">Multi-pass membrane protein</topology>
    </subcellularLocation>
</comment>
<dbReference type="InterPro" id="IPR006512">
    <property type="entry name" value="YidE_YbjL"/>
</dbReference>
<dbReference type="NCBIfam" id="NF003007">
    <property type="entry name" value="PRK03818.1"/>
    <property type="match status" value="1"/>
</dbReference>
<evidence type="ECO:0000313" key="10">
    <source>
        <dbReference type="EMBL" id="GAA3878039.1"/>
    </source>
</evidence>
<dbReference type="PANTHER" id="PTHR30445">
    <property type="entry name" value="K(+)_H(+) ANTIPORTER SUBUNIT KHTT"/>
    <property type="match status" value="1"/>
</dbReference>
<feature type="transmembrane region" description="Helical" evidence="8">
    <location>
        <begin position="471"/>
        <end position="492"/>
    </location>
</feature>
<dbReference type="NCBIfam" id="TIGR01625">
    <property type="entry name" value="YidE_YbjL_dupl"/>
    <property type="match status" value="2"/>
</dbReference>
<feature type="transmembrane region" description="Helical" evidence="8">
    <location>
        <begin position="538"/>
        <end position="556"/>
    </location>
</feature>
<keyword evidence="5 8" id="KW-0812">Transmembrane</keyword>
<evidence type="ECO:0000256" key="1">
    <source>
        <dbReference type="ARBA" id="ARBA00004651"/>
    </source>
</evidence>
<evidence type="ECO:0000256" key="3">
    <source>
        <dbReference type="ARBA" id="ARBA00022448"/>
    </source>
</evidence>
<proteinExistence type="inferred from homology"/>
<evidence type="ECO:0000256" key="6">
    <source>
        <dbReference type="ARBA" id="ARBA00022989"/>
    </source>
</evidence>
<dbReference type="InterPro" id="IPR036721">
    <property type="entry name" value="RCK_C_sf"/>
</dbReference>
<feature type="transmembrane region" description="Helical" evidence="8">
    <location>
        <begin position="6"/>
        <end position="26"/>
    </location>
</feature>
<feature type="transmembrane region" description="Helical" evidence="8">
    <location>
        <begin position="33"/>
        <end position="52"/>
    </location>
</feature>
<dbReference type="PROSITE" id="PS51202">
    <property type="entry name" value="RCK_C"/>
    <property type="match status" value="2"/>
</dbReference>
<feature type="transmembrane region" description="Helical" evidence="8">
    <location>
        <begin position="441"/>
        <end position="459"/>
    </location>
</feature>
<feature type="domain" description="RCK C-terminal" evidence="9">
    <location>
        <begin position="283"/>
        <end position="365"/>
    </location>
</feature>
<comment type="similarity">
    <text evidence="2">Belongs to the AAE transporter (TC 2.A.81) family.</text>
</comment>
<dbReference type="InterPro" id="IPR050144">
    <property type="entry name" value="AAE_transporter"/>
</dbReference>
<accession>A0ABP7KI04</accession>
<feature type="transmembrane region" description="Helical" evidence="8">
    <location>
        <begin position="99"/>
        <end position="118"/>
    </location>
</feature>
<name>A0ABP7KI04_9RHOB</name>
<evidence type="ECO:0000256" key="2">
    <source>
        <dbReference type="ARBA" id="ARBA00009854"/>
    </source>
</evidence>
<keyword evidence="7 8" id="KW-0472">Membrane</keyword>
<dbReference type="PANTHER" id="PTHR30445:SF3">
    <property type="entry name" value="TRANSPORT PROTEIN YIDE-RELATED"/>
    <property type="match status" value="1"/>
</dbReference>
<protein>
    <submittedName>
        <fullName evidence="10">Transporter</fullName>
    </submittedName>
</protein>
<evidence type="ECO:0000256" key="5">
    <source>
        <dbReference type="ARBA" id="ARBA00022692"/>
    </source>
</evidence>
<organism evidence="10 11">
    <name type="scientific">Celeribacter arenosi</name>
    <dbReference type="NCBI Taxonomy" id="792649"/>
    <lineage>
        <taxon>Bacteria</taxon>
        <taxon>Pseudomonadati</taxon>
        <taxon>Pseudomonadota</taxon>
        <taxon>Alphaproteobacteria</taxon>
        <taxon>Rhodobacterales</taxon>
        <taxon>Roseobacteraceae</taxon>
        <taxon>Celeribacter</taxon>
    </lineage>
</organism>
<sequence length="557" mass="58200">MSLPLSDAALTTLALALAGTLGLLFGKLQVRKVGLGIGGVLFSGILIGDLAARAGIGFDEHVLHFIREFGLILFVYTIGIQVGPSFFSSFAKSGLKFNLAAMGIVFTGVAVTLAIFAITDLPLPVLVGIMSGAVTNTPGLGAAQQALSDVGLSADEIGLTGMGYAMAYPFGILGILITMFTVRFVLGIRIEAEEAAYRAESETGEASLPAINVEVTNANFDGVPLGSVPDLFDAGVIASRMKKRGELVVPTREQVVHLGDSLHIVGPAEKLAAMVMILGRKTDQALTTKGSRLTWQRLVVTKQKVLGRSLRELALVERNGVTISRINRAGVELPAQAGATLAFGDIVTVVGTPQEIETVRERLGDEKARLDEVNFPALFFGISLGVLLGSIPLAIPGLPAPLKLGLAGGPLMAAIILGRMGHLGPFTFAMPPTANHALREFGIVLFLAVVGIVAGDRFLDTILNGDGLSWMGYGVAITAIPLLVVGFVARVFAKFNYLSLCGVLAGSMTDPPALAFAVSMSNSGAASVGYVSVYPLVMFLRIMMAQVLVLLLSGVAM</sequence>